<dbReference type="PATRIC" id="fig|253.9.peg.3177"/>
<proteinExistence type="predicted"/>
<evidence type="ECO:0000313" key="1">
    <source>
        <dbReference type="EMBL" id="KPE52036.1"/>
    </source>
</evidence>
<dbReference type="OrthoDB" id="1273858at2"/>
<dbReference type="RefSeq" id="WP_062697852.1">
    <property type="nucleotide sequence ID" value="NZ_LJOD01000003.1"/>
</dbReference>
<name>A0A0N1KSD1_CHRID</name>
<comment type="caution">
    <text evidence="1">The sequence shown here is derived from an EMBL/GenBank/DDBJ whole genome shotgun (WGS) entry which is preliminary data.</text>
</comment>
<dbReference type="Proteomes" id="UP000037953">
    <property type="component" value="Unassembled WGS sequence"/>
</dbReference>
<organism evidence="1 2">
    <name type="scientific">Chryseobacterium indologenes</name>
    <name type="common">Flavobacterium indologenes</name>
    <dbReference type="NCBI Taxonomy" id="253"/>
    <lineage>
        <taxon>Bacteria</taxon>
        <taxon>Pseudomonadati</taxon>
        <taxon>Bacteroidota</taxon>
        <taxon>Flavobacteriia</taxon>
        <taxon>Flavobacteriales</taxon>
        <taxon>Weeksellaceae</taxon>
        <taxon>Chryseobacterium group</taxon>
        <taxon>Chryseobacterium</taxon>
    </lineage>
</organism>
<reference evidence="2" key="2">
    <citation type="submission" date="2015-09" db="EMBL/GenBank/DDBJ databases">
        <title>Draft genome sequence of a multidrug-resistant Chryseobacterium indologenes isolate from Malaysia.</title>
        <authorList>
            <person name="Yu C.Y."/>
            <person name="Ang G.Y."/>
            <person name="Chan K.-G."/>
        </authorList>
    </citation>
    <scope>NUCLEOTIDE SEQUENCE [LARGE SCALE GENOMIC DNA]</scope>
    <source>
        <strain evidence="2">CI_885</strain>
    </source>
</reference>
<dbReference type="PROSITE" id="PS51257">
    <property type="entry name" value="PROKAR_LIPOPROTEIN"/>
    <property type="match status" value="1"/>
</dbReference>
<gene>
    <name evidence="1" type="ORF">AOB46_07460</name>
</gene>
<dbReference type="AlphaFoldDB" id="A0A0N1KSD1"/>
<dbReference type="EMBL" id="LJOD01000003">
    <property type="protein sequence ID" value="KPE52036.1"/>
    <property type="molecule type" value="Genomic_DNA"/>
</dbReference>
<protein>
    <submittedName>
        <fullName evidence="1">Uncharacterized protein</fullName>
    </submittedName>
</protein>
<reference evidence="1 2" key="1">
    <citation type="journal article" date="2015" name="Genom Data">
        <title>Draft genome sequence of a multidrug-resistant Chryseobacterium indologenes isolate from Malaysia.</title>
        <authorList>
            <person name="Yu C.Y."/>
            <person name="Ang G.Y."/>
            <person name="Cheng H.J."/>
            <person name="Cheong Y.M."/>
            <person name="Yin W.F."/>
            <person name="Chan K.G."/>
        </authorList>
    </citation>
    <scope>NUCLEOTIDE SEQUENCE [LARGE SCALE GENOMIC DNA]</scope>
    <source>
        <strain evidence="1 2">CI_885</strain>
    </source>
</reference>
<evidence type="ECO:0000313" key="2">
    <source>
        <dbReference type="Proteomes" id="UP000037953"/>
    </source>
</evidence>
<accession>A0A0N1KSD1</accession>
<sequence length="158" mass="18107">MKNTSLNIFFSCLLLPVFFSCDKKIPEKKTEARRSDDIVFISVSHVGGHLGNYTIIKVTKDSVKAEKGMTANQTHKEWSAPIQADTWKKLTASIHVKDLDYIKSSPSQQSVDGIDETFQIRTPKKSHIYVNSFADTVHYRQFQQLKEQLNTILPKEYQ</sequence>